<gene>
    <name evidence="2" type="ordered locus">Lebu_1677</name>
</gene>
<dbReference type="Gene3D" id="3.30.2310.20">
    <property type="entry name" value="RelE-like"/>
    <property type="match status" value="1"/>
</dbReference>
<keyword evidence="3" id="KW-1185">Reference proteome</keyword>
<dbReference type="OrthoDB" id="9805098at2"/>
<sequence>MQTSYKVLYTSEVKKFIKKNKVIGLKFFEAFTELSKNSNLRASSFDIVVMQGYKNVYRLRIGQYRAIFTVAKEIKILKVMKIDSRGDVYR</sequence>
<name>C7NBL7_LEPBD</name>
<dbReference type="STRING" id="523794.Lebu_1677"/>
<dbReference type="RefSeq" id="WP_015769888.1">
    <property type="nucleotide sequence ID" value="NC_013192.1"/>
</dbReference>
<proteinExistence type="predicted"/>
<accession>C7NBL7</accession>
<evidence type="ECO:0000256" key="1">
    <source>
        <dbReference type="ARBA" id="ARBA00022649"/>
    </source>
</evidence>
<dbReference type="KEGG" id="lba:Lebu_1677"/>
<dbReference type="eggNOG" id="COG2026">
    <property type="taxonomic scope" value="Bacteria"/>
</dbReference>
<dbReference type="Pfam" id="PF05016">
    <property type="entry name" value="ParE_toxin"/>
    <property type="match status" value="1"/>
</dbReference>
<dbReference type="InterPro" id="IPR007712">
    <property type="entry name" value="RelE/ParE_toxin"/>
</dbReference>
<dbReference type="HOGENOM" id="CLU_155761_6_0_0"/>
<reference evidence="2 3" key="1">
    <citation type="journal article" date="2009" name="Stand. Genomic Sci.">
        <title>Complete genome sequence of Leptotrichia buccalis type strain (C-1013-b).</title>
        <authorList>
            <person name="Ivanova N."/>
            <person name="Gronow S."/>
            <person name="Lapidus A."/>
            <person name="Copeland A."/>
            <person name="Glavina Del Rio T."/>
            <person name="Nolan M."/>
            <person name="Lucas S."/>
            <person name="Chen F."/>
            <person name="Tice H."/>
            <person name="Cheng J.F."/>
            <person name="Saunders E."/>
            <person name="Bruce D."/>
            <person name="Goodwin L."/>
            <person name="Brettin T."/>
            <person name="Detter J.C."/>
            <person name="Han C."/>
            <person name="Pitluck S."/>
            <person name="Mikhailova N."/>
            <person name="Pati A."/>
            <person name="Mavrommatis K."/>
            <person name="Chen A."/>
            <person name="Palaniappan K."/>
            <person name="Land M."/>
            <person name="Hauser L."/>
            <person name="Chang Y.J."/>
            <person name="Jeffries C.D."/>
            <person name="Chain P."/>
            <person name="Rohde C."/>
            <person name="Goker M."/>
            <person name="Bristow J."/>
            <person name="Eisen J.A."/>
            <person name="Markowitz V."/>
            <person name="Hugenholtz P."/>
            <person name="Kyrpides N.C."/>
            <person name="Klenk H.P."/>
        </authorList>
    </citation>
    <scope>NUCLEOTIDE SEQUENCE [LARGE SCALE GENOMIC DNA]</scope>
    <source>
        <strain evidence="3">ATCC 14201 / DSM 1135 / JCM 12969 / NCTC 10249 / C-1013-b</strain>
    </source>
</reference>
<dbReference type="AlphaFoldDB" id="C7NBL7"/>
<dbReference type="EMBL" id="CP001685">
    <property type="protein sequence ID" value="ACV39548.1"/>
    <property type="molecule type" value="Genomic_DNA"/>
</dbReference>
<dbReference type="Proteomes" id="UP000001910">
    <property type="component" value="Chromosome"/>
</dbReference>
<protein>
    <submittedName>
        <fullName evidence="2">Plasmid stabilization system</fullName>
    </submittedName>
</protein>
<dbReference type="InterPro" id="IPR035093">
    <property type="entry name" value="RelE/ParE_toxin_dom_sf"/>
</dbReference>
<dbReference type="SUPFAM" id="SSF143011">
    <property type="entry name" value="RelE-like"/>
    <property type="match status" value="1"/>
</dbReference>
<evidence type="ECO:0000313" key="3">
    <source>
        <dbReference type="Proteomes" id="UP000001910"/>
    </source>
</evidence>
<organism evidence="2 3">
    <name type="scientific">Leptotrichia buccalis (strain ATCC 14201 / DSM 1135 / JCM 12969 / NCTC 10249 / C-1013-b)</name>
    <dbReference type="NCBI Taxonomy" id="523794"/>
    <lineage>
        <taxon>Bacteria</taxon>
        <taxon>Fusobacteriati</taxon>
        <taxon>Fusobacteriota</taxon>
        <taxon>Fusobacteriia</taxon>
        <taxon>Fusobacteriales</taxon>
        <taxon>Leptotrichiaceae</taxon>
        <taxon>Leptotrichia</taxon>
    </lineage>
</organism>
<evidence type="ECO:0000313" key="2">
    <source>
        <dbReference type="EMBL" id="ACV39548.1"/>
    </source>
</evidence>
<keyword evidence="1" id="KW-1277">Toxin-antitoxin system</keyword>